<evidence type="ECO:0000313" key="2">
    <source>
        <dbReference type="Proteomes" id="UP000826212"/>
    </source>
</evidence>
<protein>
    <submittedName>
        <fullName evidence="1">Uncharacterized protein</fullName>
    </submittedName>
</protein>
<dbReference type="EMBL" id="CP081303">
    <property type="protein sequence ID" value="QZE15545.1"/>
    <property type="molecule type" value="Genomic_DNA"/>
</dbReference>
<gene>
    <name evidence="1" type="ORF">K4L44_06850</name>
</gene>
<sequence length="548" mass="64890">MRYLGPIISILICVSCLSPEQRVINQAGTNGGELQKVLDHFKNDSIKEKYEAAKFLIRNIGGHFAYDTSRFHEYKLFLDTANYLHGTYRGNNIDSVLISEWKKHKARHRRGKDRNQVFYDYKFLTADFLIKDIDLAYSAWKENPYGSKVTFNEFKEYILPYRVTTGKSLESWRSYFYEREKDHFSKYYPDSLISACDKLLSHYKYFKHNYNSVQEISLLRYHDFEQLKRGSCQDRCWYNMMLFRSLGVACATDFVPHWGNRNRNHSWNVIIQHGASYAFEPFWDEERWKYKILYNNRSWDRKWGKFRLPKVYRYTYSDHIIGPLQDKRVRKNNIPHLFRNRKLLDVSTEYFNTTNVNIKLFDTLPDATFYCYLCVWGNRRWHPVQYGKIINNKASFIDMGRDIVYLPCICKDGKLLPASNPFLLDEYGCVKELTASIHKRSIVVSKVLPQEPQLGDGIRLLKGSRFEIANDSSFNKRTIIYNIPDTMLYENNFIHLKRSAYGRYVRLLFSCSNKEIGLSNLEFYKKDSEGKLIRLEGSIIKSNNIHDG</sequence>
<name>A0AC61NPK7_9BACT</name>
<proteinExistence type="predicted"/>
<reference evidence="1" key="1">
    <citation type="submission" date="2021-08" db="EMBL/GenBank/DDBJ databases">
        <title>Novel anaerobic bacterium isolated from sea squirt in East Sea, Republic of Korea.</title>
        <authorList>
            <person name="Nguyen T.H."/>
            <person name="Li Z."/>
            <person name="Lee Y.-J."/>
            <person name="Ko J."/>
            <person name="Kim S.-G."/>
        </authorList>
    </citation>
    <scope>NUCLEOTIDE SEQUENCE</scope>
    <source>
        <strain evidence="1">KCTC 25031</strain>
    </source>
</reference>
<dbReference type="Proteomes" id="UP000826212">
    <property type="component" value="Chromosome"/>
</dbReference>
<keyword evidence="2" id="KW-1185">Reference proteome</keyword>
<evidence type="ECO:0000313" key="1">
    <source>
        <dbReference type="EMBL" id="QZE15545.1"/>
    </source>
</evidence>
<organism evidence="1 2">
    <name type="scientific">Halosquirtibacter laminarini</name>
    <dbReference type="NCBI Taxonomy" id="3374600"/>
    <lineage>
        <taxon>Bacteria</taxon>
        <taxon>Pseudomonadati</taxon>
        <taxon>Bacteroidota</taxon>
        <taxon>Bacteroidia</taxon>
        <taxon>Marinilabiliales</taxon>
        <taxon>Prolixibacteraceae</taxon>
        <taxon>Halosquirtibacter</taxon>
    </lineage>
</organism>
<accession>A0AC61NPK7</accession>